<comment type="caution">
    <text evidence="3">The sequence shown here is derived from an EMBL/GenBank/DDBJ whole genome shotgun (WGS) entry which is preliminary data.</text>
</comment>
<protein>
    <recommendedName>
        <fullName evidence="5">Bacterial Ig-like domain-containing protein</fullName>
    </recommendedName>
</protein>
<feature type="region of interest" description="Disordered" evidence="1">
    <location>
        <begin position="146"/>
        <end position="188"/>
    </location>
</feature>
<gene>
    <name evidence="3" type="ORF">UW22_C0010G0008</name>
</gene>
<sequence>MCNQSNKTVTCGGKNYCCFTPGKEWSEGECECTQSKVGTDYKITNGVTSSVCSAANKNKTTTCNSQVYCCPGPGKKWVKGKCPECVNGTEKKEDMIEYVCKNNKWVRRNCDVTCPYPDAPTVTCNGDTYCCLGAGKKWEKCITDTSTPGTKPPTAAPTGTGKKPSPPKQKKQKASKTPTKASAKQGCNDNKCQSVAQGKLWGLNNCEGDDPDGDMQLCNAKGRIGECRGKKYCCPGSGQKWTLDMTACPVTEATLTVIPLELTAGQSLTATWSGIPAPSTTDWLGMYKQGETDERNDVDWNYVNSANTCTKAPGDGKTDGTCLFAVPTSVATGSYELRLFSSDSYAKLATSNLFTIVGAVTPTPSGSITPSPTPSTLCCACPSPTPYYSQSMCNGACMTSFNCTSGQVCLLADTYGWVCRNPACVDSASCSCTAVISTPTPTTGSVKLTCDEPCSATTQCKTGYRCVYLNDQDISVCRNPKCFSSGTCSCPRITPTSITKGTDLTSPTPISTLSGTPTPTGLRLNALPTLTPTPTIAPINPSLVIKPFTDKTGKAPQKFTLTGTSDPFADIDIRFDPDSLGQTTTADAKGSWRYILTKSLSTGNKELTVTARTSDGGETQVKQSFTVKGGKSFFSLFIGFFILACIGGIGFFIYQKQMNDQSSLFSQFPPIPSSSEVTEAPPETQESSPGAPESKPDTIPSEPFITPSGEATPVEESSDMSEEFKPPIS</sequence>
<dbReference type="Gene3D" id="2.60.40.10">
    <property type="entry name" value="Immunoglobulins"/>
    <property type="match status" value="1"/>
</dbReference>
<keyword evidence="2" id="KW-0472">Membrane</keyword>
<feature type="region of interest" description="Disordered" evidence="1">
    <location>
        <begin position="665"/>
        <end position="729"/>
    </location>
</feature>
<name>A0A0G1J318_9BACT</name>
<reference evidence="3 4" key="1">
    <citation type="journal article" date="2015" name="Nature">
        <title>rRNA introns, odd ribosomes, and small enigmatic genomes across a large radiation of phyla.</title>
        <authorList>
            <person name="Brown C.T."/>
            <person name="Hug L.A."/>
            <person name="Thomas B.C."/>
            <person name="Sharon I."/>
            <person name="Castelle C.J."/>
            <person name="Singh A."/>
            <person name="Wilkins M.J."/>
            <person name="Williams K.H."/>
            <person name="Banfield J.F."/>
        </authorList>
    </citation>
    <scope>NUCLEOTIDE SEQUENCE [LARGE SCALE GENOMIC DNA]</scope>
</reference>
<feature type="transmembrane region" description="Helical" evidence="2">
    <location>
        <begin position="633"/>
        <end position="654"/>
    </location>
</feature>
<evidence type="ECO:0000313" key="3">
    <source>
        <dbReference type="EMBL" id="KKT38472.1"/>
    </source>
</evidence>
<evidence type="ECO:0000256" key="1">
    <source>
        <dbReference type="SAM" id="MobiDB-lite"/>
    </source>
</evidence>
<evidence type="ECO:0000256" key="2">
    <source>
        <dbReference type="SAM" id="Phobius"/>
    </source>
</evidence>
<keyword evidence="2" id="KW-1133">Transmembrane helix</keyword>
<proteinExistence type="predicted"/>
<dbReference type="Proteomes" id="UP000034617">
    <property type="component" value="Unassembled WGS sequence"/>
</dbReference>
<keyword evidence="2" id="KW-0812">Transmembrane</keyword>
<evidence type="ECO:0008006" key="5">
    <source>
        <dbReference type="Google" id="ProtNLM"/>
    </source>
</evidence>
<dbReference type="EMBL" id="LCHM01000010">
    <property type="protein sequence ID" value="KKT38472.1"/>
    <property type="molecule type" value="Genomic_DNA"/>
</dbReference>
<organism evidence="3 4">
    <name type="scientific">Candidatus Gottesmanbacteria bacterium GW2011_GWB1_44_11c</name>
    <dbReference type="NCBI Taxonomy" id="1618447"/>
    <lineage>
        <taxon>Bacteria</taxon>
        <taxon>Candidatus Gottesmaniibacteriota</taxon>
    </lineage>
</organism>
<feature type="compositionally biased region" description="Low complexity" evidence="1">
    <location>
        <begin position="175"/>
        <end position="185"/>
    </location>
</feature>
<dbReference type="AlphaFoldDB" id="A0A0G1J318"/>
<accession>A0A0G1J318</accession>
<evidence type="ECO:0000313" key="4">
    <source>
        <dbReference type="Proteomes" id="UP000034617"/>
    </source>
</evidence>
<dbReference type="InterPro" id="IPR013783">
    <property type="entry name" value="Ig-like_fold"/>
</dbReference>